<protein>
    <submittedName>
        <fullName evidence="8">Lipid A biosynthesis protein</fullName>
    </submittedName>
</protein>
<evidence type="ECO:0000256" key="7">
    <source>
        <dbReference type="SAM" id="Phobius"/>
    </source>
</evidence>
<evidence type="ECO:0000256" key="5">
    <source>
        <dbReference type="ARBA" id="ARBA00023136"/>
    </source>
</evidence>
<dbReference type="PANTHER" id="PTHR30606:SF10">
    <property type="entry name" value="PHOSPHATIDYLINOSITOL MANNOSIDE ACYLTRANSFERASE"/>
    <property type="match status" value="1"/>
</dbReference>
<dbReference type="PANTHER" id="PTHR30606">
    <property type="entry name" value="LIPID A BIOSYNTHESIS LAUROYL ACYLTRANSFERASE"/>
    <property type="match status" value="1"/>
</dbReference>
<evidence type="ECO:0000313" key="8">
    <source>
        <dbReference type="EMBL" id="GJM62833.1"/>
    </source>
</evidence>
<keyword evidence="9" id="KW-1185">Reference proteome</keyword>
<evidence type="ECO:0000256" key="3">
    <source>
        <dbReference type="ARBA" id="ARBA00022519"/>
    </source>
</evidence>
<keyword evidence="2" id="KW-1003">Cell membrane</keyword>
<comment type="subcellular location">
    <subcellularLocation>
        <location evidence="1">Cell inner membrane</location>
    </subcellularLocation>
</comment>
<sequence length="297" mass="35613">MAAFFYYFFLLPVSYLPMFILYRFSDFLYLVIRFVYPYRKKVVLENLRNSFPEKSEKEIQRIAHQFYRHFCDLIIESIALFSMSKKQVLKRFKAKDTAAIERLYDQGKSVIITSGHYNNWEMAAVAMNPQIRHQVDGVYTPLSNKFLNRVFKASREKFGAHLRPKSDCKNMFETHQNQLVATGFGTDQCPVRHVKKTYWTKFLNQETPVMFGTEKYAKQYDYGVVFLRIEKIKRGYYQFEFDLVEDKPQDAPYGKITERHVRLLEKQILSAPQYWLWTHKRWKLKPEMMEHNNHKSA</sequence>
<keyword evidence="4" id="KW-0808">Transferase</keyword>
<proteinExistence type="predicted"/>
<comment type="caution">
    <text evidence="8">The sequence shown here is derived from an EMBL/GenBank/DDBJ whole genome shotgun (WGS) entry which is preliminary data.</text>
</comment>
<dbReference type="Pfam" id="PF03279">
    <property type="entry name" value="Lip_A_acyltrans"/>
    <property type="match status" value="1"/>
</dbReference>
<feature type="transmembrane region" description="Helical" evidence="7">
    <location>
        <begin position="6"/>
        <end position="32"/>
    </location>
</feature>
<accession>A0AAN5ANG7</accession>
<evidence type="ECO:0000256" key="2">
    <source>
        <dbReference type="ARBA" id="ARBA00022475"/>
    </source>
</evidence>
<keyword evidence="7" id="KW-0812">Transmembrane</keyword>
<reference evidence="8 9" key="1">
    <citation type="submission" date="2021-12" db="EMBL/GenBank/DDBJ databases">
        <title>Genome sequencing of bacteria with rrn-lacking chromosome and rrn-plasmid.</title>
        <authorList>
            <person name="Anda M."/>
            <person name="Iwasaki W."/>
        </authorList>
    </citation>
    <scope>NUCLEOTIDE SEQUENCE [LARGE SCALE GENOMIC DNA]</scope>
    <source>
        <strain evidence="8 9">NBRC 15940</strain>
    </source>
</reference>
<name>A0AAN5ANG7_9BACT</name>
<keyword evidence="3" id="KW-0997">Cell inner membrane</keyword>
<evidence type="ECO:0000256" key="6">
    <source>
        <dbReference type="ARBA" id="ARBA00023315"/>
    </source>
</evidence>
<keyword evidence="6" id="KW-0012">Acyltransferase</keyword>
<gene>
    <name evidence="8" type="ORF">PEDI_33850</name>
</gene>
<dbReference type="Proteomes" id="UP001310022">
    <property type="component" value="Unassembled WGS sequence"/>
</dbReference>
<dbReference type="AlphaFoldDB" id="A0AAN5ANG7"/>
<evidence type="ECO:0000256" key="1">
    <source>
        <dbReference type="ARBA" id="ARBA00004533"/>
    </source>
</evidence>
<dbReference type="GO" id="GO:0005886">
    <property type="term" value="C:plasma membrane"/>
    <property type="evidence" value="ECO:0007669"/>
    <property type="project" value="UniProtKB-SubCell"/>
</dbReference>
<organism evidence="8 9">
    <name type="scientific">Persicobacter diffluens</name>
    <dbReference type="NCBI Taxonomy" id="981"/>
    <lineage>
        <taxon>Bacteria</taxon>
        <taxon>Pseudomonadati</taxon>
        <taxon>Bacteroidota</taxon>
        <taxon>Cytophagia</taxon>
        <taxon>Cytophagales</taxon>
        <taxon>Persicobacteraceae</taxon>
        <taxon>Persicobacter</taxon>
    </lineage>
</organism>
<dbReference type="CDD" id="cd07984">
    <property type="entry name" value="LPLAT_LABLAT-like"/>
    <property type="match status" value="1"/>
</dbReference>
<dbReference type="InterPro" id="IPR004960">
    <property type="entry name" value="LipA_acyltrans"/>
</dbReference>
<evidence type="ECO:0000313" key="9">
    <source>
        <dbReference type="Proteomes" id="UP001310022"/>
    </source>
</evidence>
<keyword evidence="7" id="KW-1133">Transmembrane helix</keyword>
<dbReference type="RefSeq" id="WP_338238066.1">
    <property type="nucleotide sequence ID" value="NZ_BQKE01000002.1"/>
</dbReference>
<dbReference type="GO" id="GO:0016746">
    <property type="term" value="F:acyltransferase activity"/>
    <property type="evidence" value="ECO:0007669"/>
    <property type="project" value="UniProtKB-KW"/>
</dbReference>
<dbReference type="GO" id="GO:0009247">
    <property type="term" value="P:glycolipid biosynthetic process"/>
    <property type="evidence" value="ECO:0007669"/>
    <property type="project" value="UniProtKB-ARBA"/>
</dbReference>
<dbReference type="EMBL" id="BQKE01000002">
    <property type="protein sequence ID" value="GJM62833.1"/>
    <property type="molecule type" value="Genomic_DNA"/>
</dbReference>
<evidence type="ECO:0000256" key="4">
    <source>
        <dbReference type="ARBA" id="ARBA00022679"/>
    </source>
</evidence>
<keyword evidence="5 7" id="KW-0472">Membrane</keyword>